<dbReference type="PIRSF" id="PIRSF000804">
    <property type="entry name" value="DNA_pol_III_b"/>
    <property type="match status" value="1"/>
</dbReference>
<dbReference type="Gene3D" id="3.70.10.10">
    <property type="match status" value="1"/>
</dbReference>
<evidence type="ECO:0000313" key="13">
    <source>
        <dbReference type="EMBL" id="OGY92212.1"/>
    </source>
</evidence>
<evidence type="ECO:0000256" key="7">
    <source>
        <dbReference type="ARBA" id="ARBA00022932"/>
    </source>
</evidence>
<dbReference type="GO" id="GO:0003677">
    <property type="term" value="F:DNA binding"/>
    <property type="evidence" value="ECO:0007669"/>
    <property type="project" value="UniProtKB-UniRule"/>
</dbReference>
<evidence type="ECO:0000259" key="12">
    <source>
        <dbReference type="Pfam" id="PF02768"/>
    </source>
</evidence>
<keyword evidence="3 9" id="KW-0963">Cytoplasm</keyword>
<dbReference type="InterPro" id="IPR001001">
    <property type="entry name" value="DNA_polIII_beta"/>
</dbReference>
<dbReference type="Gene3D" id="3.10.150.10">
    <property type="entry name" value="DNA Polymerase III, subunit A, domain 2"/>
    <property type="match status" value="1"/>
</dbReference>
<evidence type="ECO:0000313" key="14">
    <source>
        <dbReference type="Proteomes" id="UP000178109"/>
    </source>
</evidence>
<evidence type="ECO:0000259" key="10">
    <source>
        <dbReference type="Pfam" id="PF00712"/>
    </source>
</evidence>
<comment type="subunit">
    <text evidence="9">Forms a ring-shaped head-to-tail homodimer around DNA.</text>
</comment>
<keyword evidence="7 9" id="KW-0239">DNA-directed DNA polymerase</keyword>
<feature type="domain" description="DNA polymerase III beta sliding clamp C-terminal" evidence="12">
    <location>
        <begin position="245"/>
        <end position="363"/>
    </location>
</feature>
<keyword evidence="4 9" id="KW-0808">Transferase</keyword>
<dbReference type="PANTHER" id="PTHR30478">
    <property type="entry name" value="DNA POLYMERASE III SUBUNIT BETA"/>
    <property type="match status" value="1"/>
</dbReference>
<evidence type="ECO:0000256" key="6">
    <source>
        <dbReference type="ARBA" id="ARBA00022705"/>
    </source>
</evidence>
<dbReference type="Proteomes" id="UP000178109">
    <property type="component" value="Unassembled WGS sequence"/>
</dbReference>
<dbReference type="InterPro" id="IPR046938">
    <property type="entry name" value="DNA_clamp_sf"/>
</dbReference>
<dbReference type="Pfam" id="PF02767">
    <property type="entry name" value="DNA_pol3_beta_2"/>
    <property type="match status" value="1"/>
</dbReference>
<organism evidence="13 14">
    <name type="scientific">Candidatus Komeilibacteria bacterium RIFCSPLOWO2_02_FULL_48_11</name>
    <dbReference type="NCBI Taxonomy" id="1798553"/>
    <lineage>
        <taxon>Bacteria</taxon>
        <taxon>Candidatus Komeiliibacteriota</taxon>
    </lineage>
</organism>
<gene>
    <name evidence="13" type="ORF">A3H70_00995</name>
</gene>
<comment type="function">
    <text evidence="9">Confers DNA tethering and processivity to DNA polymerases and other proteins. Acts as a clamp, forming a ring around DNA (a reaction catalyzed by the clamp-loading complex) which diffuses in an ATP-independent manner freely and bidirectionally along dsDNA. Initially characterized for its ability to contact the catalytic subunit of DNA polymerase III (Pol III), a complex, multichain enzyme responsible for most of the replicative synthesis in bacteria; Pol III exhibits 3'-5' exonuclease proofreading activity. The beta chain is required for initiation of replication as well as for processivity of DNA replication.</text>
</comment>
<accession>A0A1G2BT33</accession>
<comment type="caution">
    <text evidence="13">The sequence shown here is derived from an EMBL/GenBank/DDBJ whole genome shotgun (WGS) entry which is preliminary data.</text>
</comment>
<feature type="domain" description="DNA polymerase III beta sliding clamp N-terminal" evidence="10">
    <location>
        <begin position="1"/>
        <end position="118"/>
    </location>
</feature>
<name>A0A1G2BT33_9BACT</name>
<dbReference type="GO" id="GO:0008408">
    <property type="term" value="F:3'-5' exonuclease activity"/>
    <property type="evidence" value="ECO:0007669"/>
    <property type="project" value="InterPro"/>
</dbReference>
<evidence type="ECO:0000259" key="11">
    <source>
        <dbReference type="Pfam" id="PF02767"/>
    </source>
</evidence>
<keyword evidence="8" id="KW-0238">DNA-binding</keyword>
<dbReference type="InterPro" id="IPR022637">
    <property type="entry name" value="DNA_polIII_beta_cen"/>
</dbReference>
<protein>
    <recommendedName>
        <fullName evidence="9">Beta sliding clamp</fullName>
    </recommendedName>
</protein>
<evidence type="ECO:0000256" key="4">
    <source>
        <dbReference type="ARBA" id="ARBA00022679"/>
    </source>
</evidence>
<proteinExistence type="inferred from homology"/>
<evidence type="ECO:0000256" key="1">
    <source>
        <dbReference type="ARBA" id="ARBA00004496"/>
    </source>
</evidence>
<evidence type="ECO:0000256" key="3">
    <source>
        <dbReference type="ARBA" id="ARBA00022490"/>
    </source>
</evidence>
<keyword evidence="5 9" id="KW-0548">Nucleotidyltransferase</keyword>
<dbReference type="SUPFAM" id="SSF55979">
    <property type="entry name" value="DNA clamp"/>
    <property type="match status" value="3"/>
</dbReference>
<dbReference type="PANTHER" id="PTHR30478:SF0">
    <property type="entry name" value="BETA SLIDING CLAMP"/>
    <property type="match status" value="1"/>
</dbReference>
<reference evidence="13 14" key="1">
    <citation type="journal article" date="2016" name="Nat. Commun.">
        <title>Thousands of microbial genomes shed light on interconnected biogeochemical processes in an aquifer system.</title>
        <authorList>
            <person name="Anantharaman K."/>
            <person name="Brown C.T."/>
            <person name="Hug L.A."/>
            <person name="Sharon I."/>
            <person name="Castelle C.J."/>
            <person name="Probst A.J."/>
            <person name="Thomas B.C."/>
            <person name="Singh A."/>
            <person name="Wilkins M.J."/>
            <person name="Karaoz U."/>
            <person name="Brodie E.L."/>
            <person name="Williams K.H."/>
            <person name="Hubbard S.S."/>
            <person name="Banfield J.F."/>
        </authorList>
    </citation>
    <scope>NUCLEOTIDE SEQUENCE [LARGE SCALE GENOMIC DNA]</scope>
</reference>
<evidence type="ECO:0000256" key="2">
    <source>
        <dbReference type="ARBA" id="ARBA00010752"/>
    </source>
</evidence>
<dbReference type="InterPro" id="IPR022635">
    <property type="entry name" value="DNA_polIII_beta_C"/>
</dbReference>
<dbReference type="GO" id="GO:0003887">
    <property type="term" value="F:DNA-directed DNA polymerase activity"/>
    <property type="evidence" value="ECO:0007669"/>
    <property type="project" value="UniProtKB-UniRule"/>
</dbReference>
<dbReference type="EMBL" id="MHKO01000026">
    <property type="protein sequence ID" value="OGY92212.1"/>
    <property type="molecule type" value="Genomic_DNA"/>
</dbReference>
<dbReference type="Pfam" id="PF00712">
    <property type="entry name" value="DNA_pol3_beta"/>
    <property type="match status" value="1"/>
</dbReference>
<evidence type="ECO:0000256" key="5">
    <source>
        <dbReference type="ARBA" id="ARBA00022695"/>
    </source>
</evidence>
<evidence type="ECO:0000256" key="8">
    <source>
        <dbReference type="ARBA" id="ARBA00023125"/>
    </source>
</evidence>
<dbReference type="GO" id="GO:0006271">
    <property type="term" value="P:DNA strand elongation involved in DNA replication"/>
    <property type="evidence" value="ECO:0007669"/>
    <property type="project" value="TreeGrafter"/>
</dbReference>
<comment type="similarity">
    <text evidence="2 9">Belongs to the beta sliding clamp family.</text>
</comment>
<sequence>MKLSCTQENLTAGLEAVAPVAGRGGSLPILQNILLEAQAGSLRLKATNLEIGVTAEVRGKIEQEGTFTVNGRLFAEYVRLLPADKVDMELSGDHLEIRGAGQQTKIHGLSAEEFPVIPEVAGRATFKIDAHLARAALSQVLFSVATTDTRPEISGALVKASGQSLTFVGTDSYRLAERSLELKTEITAPVQAIVPLRTMQELTRMLSGAEGELEITLSDNQVLFSFSDIELVSRLIVGNFPDYTQIIPQNSKTTVTLDKEPLVRAIKSASLFCRSGLNHVTFQFSQDRILVSASASNLGENIIEVPAKVEGADTDIVFDYRFVLDGLSAIDGSEAGLKLSGGTSPGVFTPIEDGYLYLVMPIRQ</sequence>
<dbReference type="GO" id="GO:0009360">
    <property type="term" value="C:DNA polymerase III complex"/>
    <property type="evidence" value="ECO:0007669"/>
    <property type="project" value="InterPro"/>
</dbReference>
<feature type="domain" description="DNA polymerase III beta sliding clamp central" evidence="11">
    <location>
        <begin position="130"/>
        <end position="242"/>
    </location>
</feature>
<evidence type="ECO:0000256" key="9">
    <source>
        <dbReference type="PIRNR" id="PIRNR000804"/>
    </source>
</evidence>
<dbReference type="SMART" id="SM00480">
    <property type="entry name" value="POL3Bc"/>
    <property type="match status" value="1"/>
</dbReference>
<dbReference type="GO" id="GO:0005737">
    <property type="term" value="C:cytoplasm"/>
    <property type="evidence" value="ECO:0007669"/>
    <property type="project" value="UniProtKB-SubCell"/>
</dbReference>
<dbReference type="InterPro" id="IPR022634">
    <property type="entry name" value="DNA_polIII_beta_N"/>
</dbReference>
<dbReference type="CDD" id="cd00140">
    <property type="entry name" value="beta_clamp"/>
    <property type="match status" value="1"/>
</dbReference>
<dbReference type="Pfam" id="PF02768">
    <property type="entry name" value="DNA_pol3_beta_3"/>
    <property type="match status" value="1"/>
</dbReference>
<dbReference type="NCBIfam" id="TIGR00663">
    <property type="entry name" value="dnan"/>
    <property type="match status" value="1"/>
</dbReference>
<comment type="subcellular location">
    <subcellularLocation>
        <location evidence="1 9">Cytoplasm</location>
    </subcellularLocation>
</comment>
<dbReference type="AlphaFoldDB" id="A0A1G2BT33"/>
<dbReference type="STRING" id="1798553.A3H70_00995"/>
<keyword evidence="6 9" id="KW-0235">DNA replication</keyword>